<reference evidence="1" key="1">
    <citation type="submission" date="2023-05" db="EMBL/GenBank/DDBJ databases">
        <authorList>
            <person name="Huff M."/>
        </authorList>
    </citation>
    <scope>NUCLEOTIDE SEQUENCE</scope>
</reference>
<organism evidence="1 2">
    <name type="scientific">Fraxinus pennsylvanica</name>
    <dbReference type="NCBI Taxonomy" id="56036"/>
    <lineage>
        <taxon>Eukaryota</taxon>
        <taxon>Viridiplantae</taxon>
        <taxon>Streptophyta</taxon>
        <taxon>Embryophyta</taxon>
        <taxon>Tracheophyta</taxon>
        <taxon>Spermatophyta</taxon>
        <taxon>Magnoliopsida</taxon>
        <taxon>eudicotyledons</taxon>
        <taxon>Gunneridae</taxon>
        <taxon>Pentapetalae</taxon>
        <taxon>asterids</taxon>
        <taxon>lamiids</taxon>
        <taxon>Lamiales</taxon>
        <taxon>Oleaceae</taxon>
        <taxon>Oleeae</taxon>
        <taxon>Fraxinus</taxon>
    </lineage>
</organism>
<dbReference type="PANTHER" id="PTHR47576">
    <property type="entry name" value="BRCT DOMAIN DNA REPAIR PROTEIN-RELATED"/>
    <property type="match status" value="1"/>
</dbReference>
<dbReference type="Proteomes" id="UP000834106">
    <property type="component" value="Chromosome 21"/>
</dbReference>
<keyword evidence="2" id="KW-1185">Reference proteome</keyword>
<name>A0AAD2EAG9_9LAMI</name>
<accession>A0AAD2EAG9</accession>
<dbReference type="PANTHER" id="PTHR47576:SF2">
    <property type="entry name" value="BRCT DOMAIN DNA REPAIR PROTEIN-RELATED"/>
    <property type="match status" value="1"/>
</dbReference>
<protein>
    <recommendedName>
        <fullName evidence="3">BRCT domain-containing protein</fullName>
    </recommendedName>
</protein>
<sequence>MMSRQSYVVADTFSAEGARLLDQWYVGCDANYIVCEGPSIRKSLGHSSNLVTPAWVMKSAKEIRVQRLVHLSADLARQTGALLDKIENVTFKEVFVTVDKPVTLSHEFYRQKILLAFTTGFTEFSSIGSSADADAVSFSAITTSSSPALGIWGLSELLFLAAEEGETSRAGEDYSSELLAPVIDERQNIASLAKDGVRKLRNRHMQTCKTPTRPITPSSLLGALCWSISQPTSSASIYTNSSGVENAVKNQTCEFFGTKEDVRESETSFVNLSRPLTERSFEL</sequence>
<evidence type="ECO:0008006" key="3">
    <source>
        <dbReference type="Google" id="ProtNLM"/>
    </source>
</evidence>
<dbReference type="AlphaFoldDB" id="A0AAD2EAG9"/>
<evidence type="ECO:0000313" key="2">
    <source>
        <dbReference type="Proteomes" id="UP000834106"/>
    </source>
</evidence>
<evidence type="ECO:0000313" key="1">
    <source>
        <dbReference type="EMBL" id="CAI9784797.1"/>
    </source>
</evidence>
<proteinExistence type="predicted"/>
<dbReference type="EMBL" id="OU503056">
    <property type="protein sequence ID" value="CAI9784797.1"/>
    <property type="molecule type" value="Genomic_DNA"/>
</dbReference>
<gene>
    <name evidence="1" type="ORF">FPE_LOCUS32227</name>
</gene>